<evidence type="ECO:0000256" key="7">
    <source>
        <dbReference type="SAM" id="MobiDB-lite"/>
    </source>
</evidence>
<comment type="similarity">
    <text evidence="2 6">Belongs to the FKBP-type PPIase family.</text>
</comment>
<reference evidence="11" key="1">
    <citation type="journal article" date="2019" name="Int. J. Syst. Evol. Microbiol.">
        <title>The Global Catalogue of Microorganisms (GCM) 10K type strain sequencing project: providing services to taxonomists for standard genome sequencing and annotation.</title>
        <authorList>
            <consortium name="The Broad Institute Genomics Platform"/>
            <consortium name="The Broad Institute Genome Sequencing Center for Infectious Disease"/>
            <person name="Wu L."/>
            <person name="Ma J."/>
        </authorList>
    </citation>
    <scope>NUCLEOTIDE SEQUENCE [LARGE SCALE GENOMIC DNA]</scope>
    <source>
        <strain evidence="11">CGMCC 1.14966</strain>
    </source>
</reference>
<comment type="catalytic activity">
    <reaction evidence="1 5 6">
        <text>[protein]-peptidylproline (omega=180) = [protein]-peptidylproline (omega=0)</text>
        <dbReference type="Rhea" id="RHEA:16237"/>
        <dbReference type="Rhea" id="RHEA-COMP:10747"/>
        <dbReference type="Rhea" id="RHEA-COMP:10748"/>
        <dbReference type="ChEBI" id="CHEBI:83833"/>
        <dbReference type="ChEBI" id="CHEBI:83834"/>
        <dbReference type="EC" id="5.2.1.8"/>
    </reaction>
</comment>
<feature type="region of interest" description="Disordered" evidence="7">
    <location>
        <begin position="17"/>
        <end position="41"/>
    </location>
</feature>
<feature type="domain" description="PPIase FKBP-type" evidence="9">
    <location>
        <begin position="67"/>
        <end position="162"/>
    </location>
</feature>
<organism evidence="10 11">
    <name type="scientific">Hymenobacter frigidus</name>
    <dbReference type="NCBI Taxonomy" id="1524095"/>
    <lineage>
        <taxon>Bacteria</taxon>
        <taxon>Pseudomonadati</taxon>
        <taxon>Bacteroidota</taxon>
        <taxon>Cytophagia</taxon>
        <taxon>Cytophagales</taxon>
        <taxon>Hymenobacteraceae</taxon>
        <taxon>Hymenobacter</taxon>
    </lineage>
</organism>
<evidence type="ECO:0000256" key="6">
    <source>
        <dbReference type="RuleBase" id="RU003915"/>
    </source>
</evidence>
<keyword evidence="4 5" id="KW-0413">Isomerase</keyword>
<comment type="caution">
    <text evidence="10">The sequence shown here is derived from an EMBL/GenBank/DDBJ whole genome shotgun (WGS) entry which is preliminary data.</text>
</comment>
<dbReference type="PANTHER" id="PTHR43811">
    <property type="entry name" value="FKBP-TYPE PEPTIDYL-PROLYL CIS-TRANS ISOMERASE FKPA"/>
    <property type="match status" value="1"/>
</dbReference>
<dbReference type="PANTHER" id="PTHR43811:SF23">
    <property type="entry name" value="FKBP-TYPE 22 KDA PEPTIDYL-PROLYL CIS-TRANS ISOMERASE"/>
    <property type="match status" value="1"/>
</dbReference>
<dbReference type="PROSITE" id="PS50059">
    <property type="entry name" value="FKBP_PPIASE"/>
    <property type="match status" value="1"/>
</dbReference>
<gene>
    <name evidence="10" type="ORF">GCM10011495_38280</name>
</gene>
<evidence type="ECO:0000256" key="8">
    <source>
        <dbReference type="SAM" id="SignalP"/>
    </source>
</evidence>
<dbReference type="InterPro" id="IPR046357">
    <property type="entry name" value="PPIase_dom_sf"/>
</dbReference>
<dbReference type="SUPFAM" id="SSF54534">
    <property type="entry name" value="FKBP-like"/>
    <property type="match status" value="1"/>
</dbReference>
<keyword evidence="8" id="KW-0732">Signal</keyword>
<feature type="compositionally biased region" description="Low complexity" evidence="7">
    <location>
        <begin position="17"/>
        <end position="40"/>
    </location>
</feature>
<dbReference type="InterPro" id="IPR001179">
    <property type="entry name" value="PPIase_FKBP_dom"/>
</dbReference>
<evidence type="ECO:0000313" key="11">
    <source>
        <dbReference type="Proteomes" id="UP000637774"/>
    </source>
</evidence>
<dbReference type="EC" id="5.2.1.8" evidence="6"/>
<evidence type="ECO:0000256" key="5">
    <source>
        <dbReference type="PROSITE-ProRule" id="PRU00277"/>
    </source>
</evidence>
<dbReference type="EMBL" id="BMGY01000063">
    <property type="protein sequence ID" value="GGH91046.1"/>
    <property type="molecule type" value="Genomic_DNA"/>
</dbReference>
<sequence length="162" mass="17077">MLGLLLALAVAVAHAQPGTKPAVPTTPSAPATTTAFPDSAHLTPQTTRGGVRFVFHERGAGAQARPGSRVAVRYTGFLPDGHIFDATAASGGPIRFRVGRQEVIAGWDELLPLLPAGSRVRAWIPAALAYGATGVRDPDDYTRYLIPPNTALVFELQVVSVR</sequence>
<evidence type="ECO:0000259" key="9">
    <source>
        <dbReference type="PROSITE" id="PS50059"/>
    </source>
</evidence>
<keyword evidence="3 5" id="KW-0697">Rotamase</keyword>
<evidence type="ECO:0000256" key="4">
    <source>
        <dbReference type="ARBA" id="ARBA00023235"/>
    </source>
</evidence>
<protein>
    <recommendedName>
        <fullName evidence="6">Peptidyl-prolyl cis-trans isomerase</fullName>
        <ecNumber evidence="6">5.2.1.8</ecNumber>
    </recommendedName>
</protein>
<proteinExistence type="inferred from homology"/>
<evidence type="ECO:0000256" key="1">
    <source>
        <dbReference type="ARBA" id="ARBA00000971"/>
    </source>
</evidence>
<accession>A0ABQ2AK08</accession>
<evidence type="ECO:0000256" key="2">
    <source>
        <dbReference type="ARBA" id="ARBA00006577"/>
    </source>
</evidence>
<dbReference type="Pfam" id="PF00254">
    <property type="entry name" value="FKBP_C"/>
    <property type="match status" value="1"/>
</dbReference>
<feature type="chain" id="PRO_5046536222" description="Peptidyl-prolyl cis-trans isomerase" evidence="8">
    <location>
        <begin position="16"/>
        <end position="162"/>
    </location>
</feature>
<evidence type="ECO:0000313" key="10">
    <source>
        <dbReference type="EMBL" id="GGH91046.1"/>
    </source>
</evidence>
<name>A0ABQ2AK08_9BACT</name>
<feature type="signal peptide" evidence="8">
    <location>
        <begin position="1"/>
        <end position="15"/>
    </location>
</feature>
<dbReference type="Proteomes" id="UP000637774">
    <property type="component" value="Unassembled WGS sequence"/>
</dbReference>
<dbReference type="Gene3D" id="3.10.50.40">
    <property type="match status" value="1"/>
</dbReference>
<keyword evidence="11" id="KW-1185">Reference proteome</keyword>
<evidence type="ECO:0000256" key="3">
    <source>
        <dbReference type="ARBA" id="ARBA00023110"/>
    </source>
</evidence>